<dbReference type="Proteomes" id="UP000770717">
    <property type="component" value="Unassembled WGS sequence"/>
</dbReference>
<reference evidence="1" key="1">
    <citation type="thesis" date="2020" institute="ProQuest LLC" country="789 East Eisenhower Parkway, Ann Arbor, MI, USA">
        <title>Comparative Genomics and Chromosome Evolution.</title>
        <authorList>
            <person name="Mudd A.B."/>
        </authorList>
    </citation>
    <scope>NUCLEOTIDE SEQUENCE</scope>
    <source>
        <strain evidence="1">HN-11 Male</strain>
        <tissue evidence="1">Kidney and liver</tissue>
    </source>
</reference>
<proteinExistence type="predicted"/>
<name>A0A8J6FJC4_ELECQ</name>
<accession>A0A8J6FJC4</accession>
<comment type="caution">
    <text evidence="1">The sequence shown here is derived from an EMBL/GenBank/DDBJ whole genome shotgun (WGS) entry which is preliminary data.</text>
</comment>
<evidence type="ECO:0000313" key="2">
    <source>
        <dbReference type="Proteomes" id="UP000770717"/>
    </source>
</evidence>
<sequence>MSSLPTWSCKITIITVIIICSSVTRLINVTDASILFHGQKNKVLYFTGLFRNFWKVVKPDTGQHDAVCGDMAGHCQCLSTVAWSVGSR</sequence>
<evidence type="ECO:0000313" key="1">
    <source>
        <dbReference type="EMBL" id="KAG9489042.1"/>
    </source>
</evidence>
<gene>
    <name evidence="1" type="ORF">GDO78_005182</name>
</gene>
<dbReference type="AlphaFoldDB" id="A0A8J6FJC4"/>
<organism evidence="1 2">
    <name type="scientific">Eleutherodactylus coqui</name>
    <name type="common">Puerto Rican coqui</name>
    <dbReference type="NCBI Taxonomy" id="57060"/>
    <lineage>
        <taxon>Eukaryota</taxon>
        <taxon>Metazoa</taxon>
        <taxon>Chordata</taxon>
        <taxon>Craniata</taxon>
        <taxon>Vertebrata</taxon>
        <taxon>Euteleostomi</taxon>
        <taxon>Amphibia</taxon>
        <taxon>Batrachia</taxon>
        <taxon>Anura</taxon>
        <taxon>Neobatrachia</taxon>
        <taxon>Hyloidea</taxon>
        <taxon>Eleutherodactylidae</taxon>
        <taxon>Eleutherodactylinae</taxon>
        <taxon>Eleutherodactylus</taxon>
        <taxon>Eleutherodactylus</taxon>
    </lineage>
</organism>
<keyword evidence="2" id="KW-1185">Reference proteome</keyword>
<protein>
    <submittedName>
        <fullName evidence="1">Uncharacterized protein</fullName>
    </submittedName>
</protein>
<dbReference type="EMBL" id="WNTK01000002">
    <property type="protein sequence ID" value="KAG9489042.1"/>
    <property type="molecule type" value="Genomic_DNA"/>
</dbReference>